<dbReference type="Gene3D" id="3.30.460.10">
    <property type="entry name" value="Beta Polymerase, domain 2"/>
    <property type="match status" value="1"/>
</dbReference>
<evidence type="ECO:0000256" key="4">
    <source>
        <dbReference type="ARBA" id="ARBA00022695"/>
    </source>
</evidence>
<keyword evidence="10 11" id="KW-0694">RNA-binding</keyword>
<dbReference type="InterPro" id="IPR002646">
    <property type="entry name" value="PolA_pol_head_dom"/>
</dbReference>
<evidence type="ECO:0000256" key="7">
    <source>
        <dbReference type="ARBA" id="ARBA00022800"/>
    </source>
</evidence>
<keyword evidence="9" id="KW-0460">Magnesium</keyword>
<dbReference type="Pfam" id="PF12627">
    <property type="entry name" value="PolyA_pol_RNAbd"/>
    <property type="match status" value="1"/>
</dbReference>
<dbReference type="InterPro" id="IPR050124">
    <property type="entry name" value="tRNA_CCA-adding_enzyme"/>
</dbReference>
<evidence type="ECO:0000259" key="14">
    <source>
        <dbReference type="Pfam" id="PF12627"/>
    </source>
</evidence>
<feature type="domain" description="tRNA nucleotidyltransferase/poly(A) polymerase RNA and SrmB- binding" evidence="14">
    <location>
        <begin position="195"/>
        <end position="258"/>
    </location>
</feature>
<dbReference type="GO" id="GO:0005524">
    <property type="term" value="F:ATP binding"/>
    <property type="evidence" value="ECO:0007669"/>
    <property type="project" value="UniProtKB-KW"/>
</dbReference>
<evidence type="ECO:0000259" key="13">
    <source>
        <dbReference type="Pfam" id="PF01966"/>
    </source>
</evidence>
<dbReference type="GO" id="GO:0003723">
    <property type="term" value="F:RNA binding"/>
    <property type="evidence" value="ECO:0007669"/>
    <property type="project" value="UniProtKB-KW"/>
</dbReference>
<keyword evidence="6" id="KW-0547">Nucleotide-binding</keyword>
<keyword evidence="5" id="KW-0479">Metal-binding</keyword>
<dbReference type="Gene3D" id="1.10.3090.10">
    <property type="entry name" value="cca-adding enzyme, domain 2"/>
    <property type="match status" value="1"/>
</dbReference>
<feature type="domain" description="Poly A polymerase head" evidence="12">
    <location>
        <begin position="33"/>
        <end position="169"/>
    </location>
</feature>
<evidence type="ECO:0000256" key="2">
    <source>
        <dbReference type="ARBA" id="ARBA00022679"/>
    </source>
</evidence>
<dbReference type="GO" id="GO:0008033">
    <property type="term" value="P:tRNA processing"/>
    <property type="evidence" value="ECO:0007669"/>
    <property type="project" value="UniProtKB-KW"/>
</dbReference>
<evidence type="ECO:0000256" key="10">
    <source>
        <dbReference type="ARBA" id="ARBA00022884"/>
    </source>
</evidence>
<name>A0A2M7TH77_UNCKA</name>
<dbReference type="SUPFAM" id="SSF81891">
    <property type="entry name" value="Poly A polymerase C-terminal region-like"/>
    <property type="match status" value="1"/>
</dbReference>
<evidence type="ECO:0000313" key="16">
    <source>
        <dbReference type="Proteomes" id="UP000228920"/>
    </source>
</evidence>
<keyword evidence="3" id="KW-0819">tRNA processing</keyword>
<dbReference type="InterPro" id="IPR032828">
    <property type="entry name" value="PolyA_RNA-bd"/>
</dbReference>
<comment type="similarity">
    <text evidence="11">Belongs to the tRNA nucleotidyltransferase/poly(A) polymerase family.</text>
</comment>
<evidence type="ECO:0008006" key="17">
    <source>
        <dbReference type="Google" id="ProtNLM"/>
    </source>
</evidence>
<evidence type="ECO:0000313" key="15">
    <source>
        <dbReference type="EMBL" id="PIZ45541.1"/>
    </source>
</evidence>
<keyword evidence="7" id="KW-0692">RNA repair</keyword>
<dbReference type="NCBIfam" id="TIGR00277">
    <property type="entry name" value="HDIG"/>
    <property type="match status" value="1"/>
</dbReference>
<keyword evidence="2 11" id="KW-0808">Transferase</keyword>
<dbReference type="InterPro" id="IPR006674">
    <property type="entry name" value="HD_domain"/>
</dbReference>
<keyword evidence="4" id="KW-0548">Nucleotidyltransferase</keyword>
<dbReference type="AlphaFoldDB" id="A0A2M7TH77"/>
<dbReference type="GO" id="GO:0046872">
    <property type="term" value="F:metal ion binding"/>
    <property type="evidence" value="ECO:0007669"/>
    <property type="project" value="UniProtKB-KW"/>
</dbReference>
<comment type="caution">
    <text evidence="15">The sequence shown here is derived from an EMBL/GenBank/DDBJ whole genome shotgun (WGS) entry which is preliminary data.</text>
</comment>
<evidence type="ECO:0000256" key="8">
    <source>
        <dbReference type="ARBA" id="ARBA00022840"/>
    </source>
</evidence>
<dbReference type="EMBL" id="PFNL01000131">
    <property type="protein sequence ID" value="PIZ45541.1"/>
    <property type="molecule type" value="Genomic_DNA"/>
</dbReference>
<evidence type="ECO:0000259" key="12">
    <source>
        <dbReference type="Pfam" id="PF01743"/>
    </source>
</evidence>
<feature type="domain" description="HD" evidence="13">
    <location>
        <begin position="275"/>
        <end position="357"/>
    </location>
</feature>
<organism evidence="15 16">
    <name type="scientific">candidate division WWE3 bacterium CG_4_10_14_0_2_um_filter_41_14</name>
    <dbReference type="NCBI Taxonomy" id="1975072"/>
    <lineage>
        <taxon>Bacteria</taxon>
        <taxon>Katanobacteria</taxon>
    </lineage>
</organism>
<protein>
    <recommendedName>
        <fullName evidence="17">HD/PDEase domain-containing protein</fullName>
    </recommendedName>
</protein>
<dbReference type="PANTHER" id="PTHR47545:SF1">
    <property type="entry name" value="MULTIFUNCTIONAL CCA PROTEIN"/>
    <property type="match status" value="1"/>
</dbReference>
<dbReference type="GO" id="GO:0016779">
    <property type="term" value="F:nucleotidyltransferase activity"/>
    <property type="evidence" value="ECO:0007669"/>
    <property type="project" value="UniProtKB-KW"/>
</dbReference>
<gene>
    <name evidence="15" type="ORF">COY32_04995</name>
</gene>
<evidence type="ECO:0000256" key="5">
    <source>
        <dbReference type="ARBA" id="ARBA00022723"/>
    </source>
</evidence>
<evidence type="ECO:0000256" key="9">
    <source>
        <dbReference type="ARBA" id="ARBA00022842"/>
    </source>
</evidence>
<dbReference type="SUPFAM" id="SSF81301">
    <property type="entry name" value="Nucleotidyltransferase"/>
    <property type="match status" value="1"/>
</dbReference>
<evidence type="ECO:0000256" key="6">
    <source>
        <dbReference type="ARBA" id="ARBA00022741"/>
    </source>
</evidence>
<dbReference type="CDD" id="cd00077">
    <property type="entry name" value="HDc"/>
    <property type="match status" value="1"/>
</dbReference>
<reference evidence="16" key="1">
    <citation type="submission" date="2017-09" db="EMBL/GenBank/DDBJ databases">
        <title>Depth-based differentiation of microbial function through sediment-hosted aquifers and enrichment of novel symbionts in the deep terrestrial subsurface.</title>
        <authorList>
            <person name="Probst A.J."/>
            <person name="Ladd B."/>
            <person name="Jarett J.K."/>
            <person name="Geller-Mcgrath D.E."/>
            <person name="Sieber C.M.K."/>
            <person name="Emerson J.B."/>
            <person name="Anantharaman K."/>
            <person name="Thomas B.C."/>
            <person name="Malmstrom R."/>
            <person name="Stieglmeier M."/>
            <person name="Klingl A."/>
            <person name="Woyke T."/>
            <person name="Ryan C.M."/>
            <person name="Banfield J.F."/>
        </authorList>
    </citation>
    <scope>NUCLEOTIDE SEQUENCE [LARGE SCALE GENOMIC DNA]</scope>
</reference>
<keyword evidence="8" id="KW-0067">ATP-binding</keyword>
<dbReference type="GO" id="GO:0042245">
    <property type="term" value="P:RNA repair"/>
    <property type="evidence" value="ECO:0007669"/>
    <property type="project" value="UniProtKB-KW"/>
</dbReference>
<proteinExistence type="inferred from homology"/>
<dbReference type="InterPro" id="IPR006675">
    <property type="entry name" value="HDIG_dom"/>
</dbReference>
<dbReference type="InterPro" id="IPR003607">
    <property type="entry name" value="HD/PDEase_dom"/>
</dbReference>
<dbReference type="InterPro" id="IPR043519">
    <property type="entry name" value="NT_sf"/>
</dbReference>
<accession>A0A2M7TH77</accession>
<dbReference type="Pfam" id="PF01966">
    <property type="entry name" value="HD"/>
    <property type="match status" value="1"/>
</dbReference>
<dbReference type="PANTHER" id="PTHR47545">
    <property type="entry name" value="MULTIFUNCTIONAL CCA PROTEIN"/>
    <property type="match status" value="1"/>
</dbReference>
<dbReference type="Proteomes" id="UP000228920">
    <property type="component" value="Unassembled WGS sequence"/>
</dbReference>
<sequence>MNTMPEQSYSFTIAIPPLVTRIAKMLLTHNAKAYLVGGVVRDAVINETYKTNLELRDFDLEIFGLESKNVELLLKDNLPYYVSTEGKSFQVFKIHYQKGFKPIDIAIARSETSTGPSHTDFVVSADPSLSITQAARRRDLTMNALYYDIVKKRIIDPFYGFAHIQNKVIHHVNDDSFPEDPLRVLRVMQFASRFDFDVSDETIAVCKKIVESCSLSTLPPERVLAEFLTFLYESTTPSRGLDFLNKCDALSLFLPEIAHLVAIPQTPSWHPEGNVYKHTLQAANVAAQIASREGLSRFEKALLIMASLCHDLGKAETTRYNAEQDVYTAYTHSKEGEQLSKTLLNRLQLPAFIKDRVPVLTQKHLLLPVLYENHVNGIDQKRAVHRIMKQLAKQSLSIEMLLWLTEADMRARSENTDFTPLSQDNVPLVGELRTWILDTSNEIKKSGEKNAEIVSGNLILETIKKPHGVWVKAIKELVEDSVFDPEIREFIPRPYIFDNNNKIQKDFIFLLFSNATNLMTSRNITWEDISKDELFRQEIIRNSVVTFQTQKAHN</sequence>
<evidence type="ECO:0000256" key="1">
    <source>
        <dbReference type="ARBA" id="ARBA00001946"/>
    </source>
</evidence>
<evidence type="ECO:0000256" key="3">
    <source>
        <dbReference type="ARBA" id="ARBA00022694"/>
    </source>
</evidence>
<dbReference type="Pfam" id="PF01743">
    <property type="entry name" value="PolyA_pol"/>
    <property type="match status" value="1"/>
</dbReference>
<comment type="cofactor">
    <cofactor evidence="1">
        <name>Mg(2+)</name>
        <dbReference type="ChEBI" id="CHEBI:18420"/>
    </cofactor>
</comment>
<evidence type="ECO:0000256" key="11">
    <source>
        <dbReference type="RuleBase" id="RU003953"/>
    </source>
</evidence>